<organism evidence="2 3">
    <name type="scientific">Streptomyces flaveus</name>
    <dbReference type="NCBI Taxonomy" id="66370"/>
    <lineage>
        <taxon>Bacteria</taxon>
        <taxon>Bacillati</taxon>
        <taxon>Actinomycetota</taxon>
        <taxon>Actinomycetes</taxon>
        <taxon>Kitasatosporales</taxon>
        <taxon>Streptomycetaceae</taxon>
        <taxon>Streptomyces</taxon>
        <taxon>Streptomyces aurantiacus group</taxon>
    </lineage>
</organism>
<evidence type="ECO:0000313" key="2">
    <source>
        <dbReference type="EMBL" id="GGL12270.1"/>
    </source>
</evidence>
<dbReference type="EMBL" id="BMPQ01000044">
    <property type="protein sequence ID" value="GGL12270.1"/>
    <property type="molecule type" value="Genomic_DNA"/>
</dbReference>
<accession>A0A917RL98</accession>
<evidence type="ECO:0000313" key="3">
    <source>
        <dbReference type="Proteomes" id="UP000637788"/>
    </source>
</evidence>
<gene>
    <name evidence="2" type="ORF">GCM10010094_86570</name>
</gene>
<keyword evidence="3" id="KW-1185">Reference proteome</keyword>
<sequence length="62" mass="7254">MRAREHCRREPASTVEGREARDVRDRKRDQPHTTRTRQTSPQPTTPVGSPPTRRRQPVRLTP</sequence>
<dbReference type="Proteomes" id="UP000637788">
    <property type="component" value="Unassembled WGS sequence"/>
</dbReference>
<proteinExistence type="predicted"/>
<protein>
    <submittedName>
        <fullName evidence="2">Uncharacterized protein</fullName>
    </submittedName>
</protein>
<feature type="compositionally biased region" description="Basic residues" evidence="1">
    <location>
        <begin position="52"/>
        <end position="62"/>
    </location>
</feature>
<feature type="compositionally biased region" description="Low complexity" evidence="1">
    <location>
        <begin position="36"/>
        <end position="46"/>
    </location>
</feature>
<evidence type="ECO:0000256" key="1">
    <source>
        <dbReference type="SAM" id="MobiDB-lite"/>
    </source>
</evidence>
<feature type="compositionally biased region" description="Basic and acidic residues" evidence="1">
    <location>
        <begin position="7"/>
        <end position="32"/>
    </location>
</feature>
<reference evidence="2" key="2">
    <citation type="submission" date="2020-09" db="EMBL/GenBank/DDBJ databases">
        <authorList>
            <person name="Sun Q."/>
            <person name="Ohkuma M."/>
        </authorList>
    </citation>
    <scope>NUCLEOTIDE SEQUENCE</scope>
    <source>
        <strain evidence="2">JCM 3035</strain>
    </source>
</reference>
<reference evidence="2" key="1">
    <citation type="journal article" date="2014" name="Int. J. Syst. Evol. Microbiol.">
        <title>Complete genome sequence of Corynebacterium casei LMG S-19264T (=DSM 44701T), isolated from a smear-ripened cheese.</title>
        <authorList>
            <consortium name="US DOE Joint Genome Institute (JGI-PGF)"/>
            <person name="Walter F."/>
            <person name="Albersmeier A."/>
            <person name="Kalinowski J."/>
            <person name="Ruckert C."/>
        </authorList>
    </citation>
    <scope>NUCLEOTIDE SEQUENCE</scope>
    <source>
        <strain evidence="2">JCM 3035</strain>
    </source>
</reference>
<feature type="region of interest" description="Disordered" evidence="1">
    <location>
        <begin position="1"/>
        <end position="62"/>
    </location>
</feature>
<comment type="caution">
    <text evidence="2">The sequence shown here is derived from an EMBL/GenBank/DDBJ whole genome shotgun (WGS) entry which is preliminary data.</text>
</comment>
<dbReference type="AlphaFoldDB" id="A0A917RL98"/>
<name>A0A917RL98_9ACTN</name>